<dbReference type="SUPFAM" id="SSF48150">
    <property type="entry name" value="DNA-glycosylase"/>
    <property type="match status" value="1"/>
</dbReference>
<keyword evidence="7" id="KW-0411">Iron-sulfur</keyword>
<evidence type="ECO:0000256" key="2">
    <source>
        <dbReference type="ARBA" id="ARBA00022485"/>
    </source>
</evidence>
<evidence type="ECO:0000256" key="4">
    <source>
        <dbReference type="ARBA" id="ARBA00022763"/>
    </source>
</evidence>
<dbReference type="GO" id="GO:0006285">
    <property type="term" value="P:base-excision repair, AP site formation"/>
    <property type="evidence" value="ECO:0007669"/>
    <property type="project" value="TreeGrafter"/>
</dbReference>
<evidence type="ECO:0000313" key="11">
    <source>
        <dbReference type="EMBL" id="SVC38811.1"/>
    </source>
</evidence>
<dbReference type="PIRSF" id="PIRSF001435">
    <property type="entry name" value="Nth"/>
    <property type="match status" value="1"/>
</dbReference>
<evidence type="ECO:0000259" key="10">
    <source>
        <dbReference type="SMART" id="SM00478"/>
    </source>
</evidence>
<keyword evidence="9" id="KW-0326">Glycosidase</keyword>
<dbReference type="GO" id="GO:0051539">
    <property type="term" value="F:4 iron, 4 sulfur cluster binding"/>
    <property type="evidence" value="ECO:0007669"/>
    <property type="project" value="UniProtKB-KW"/>
</dbReference>
<keyword evidence="8" id="KW-0234">DNA repair</keyword>
<dbReference type="AlphaFoldDB" id="A0A382LV73"/>
<dbReference type="PANTHER" id="PTHR10359:SF18">
    <property type="entry name" value="ENDONUCLEASE III"/>
    <property type="match status" value="1"/>
</dbReference>
<feature type="non-terminal residue" evidence="11">
    <location>
        <position position="207"/>
    </location>
</feature>
<dbReference type="NCBIfam" id="TIGR01083">
    <property type="entry name" value="nth"/>
    <property type="match status" value="1"/>
</dbReference>
<evidence type="ECO:0000256" key="8">
    <source>
        <dbReference type="ARBA" id="ARBA00023204"/>
    </source>
</evidence>
<evidence type="ECO:0000256" key="5">
    <source>
        <dbReference type="ARBA" id="ARBA00022801"/>
    </source>
</evidence>
<dbReference type="InterPro" id="IPR003265">
    <property type="entry name" value="HhH-GPD_domain"/>
</dbReference>
<dbReference type="PANTHER" id="PTHR10359">
    <property type="entry name" value="A/G-SPECIFIC ADENINE GLYCOSYLASE/ENDONUCLEASE III"/>
    <property type="match status" value="1"/>
</dbReference>
<sequence length="207" mass="22933">MATSAHRLTAPRTIRSIQRFAQQALAVLEQDYPDASTELVFGDPYQLLVATILSAQSTDKRVNQVTPELFKQFPNAATLSRANTSELQALIRSTGCFRVKARSLVRMANKLVEHHRGEVPPSMNCLTALPGVGRKTANVLLGHAFNSPGFPVDRHVLRVSNRLGLVQTNSPIHAESELTKLFRKPEWTHVSDVLIQHGKKVCKPRPS</sequence>
<dbReference type="InterPro" id="IPR004036">
    <property type="entry name" value="Endonuclease-III-like_CS2"/>
</dbReference>
<evidence type="ECO:0000256" key="6">
    <source>
        <dbReference type="ARBA" id="ARBA00023004"/>
    </source>
</evidence>
<dbReference type="GO" id="GO:0019104">
    <property type="term" value="F:DNA N-glycosylase activity"/>
    <property type="evidence" value="ECO:0007669"/>
    <property type="project" value="TreeGrafter"/>
</dbReference>
<dbReference type="FunFam" id="1.10.340.30:FF:000001">
    <property type="entry name" value="Endonuclease III"/>
    <property type="match status" value="1"/>
</dbReference>
<comment type="similarity">
    <text evidence="1">Belongs to the Nth/MutY family.</text>
</comment>
<keyword evidence="3" id="KW-0479">Metal-binding</keyword>
<dbReference type="Pfam" id="PF00730">
    <property type="entry name" value="HhH-GPD"/>
    <property type="match status" value="1"/>
</dbReference>
<dbReference type="GO" id="GO:0046872">
    <property type="term" value="F:metal ion binding"/>
    <property type="evidence" value="ECO:0007669"/>
    <property type="project" value="UniProtKB-KW"/>
</dbReference>
<dbReference type="InterPro" id="IPR023170">
    <property type="entry name" value="HhH_base_excis_C"/>
</dbReference>
<evidence type="ECO:0000256" key="7">
    <source>
        <dbReference type="ARBA" id="ARBA00023014"/>
    </source>
</evidence>
<keyword evidence="5" id="KW-0378">Hydrolase</keyword>
<dbReference type="SMART" id="SM00478">
    <property type="entry name" value="ENDO3c"/>
    <property type="match status" value="1"/>
</dbReference>
<proteinExistence type="inferred from homology"/>
<dbReference type="PROSITE" id="PS01155">
    <property type="entry name" value="ENDONUCLEASE_III_2"/>
    <property type="match status" value="1"/>
</dbReference>
<dbReference type="InterPro" id="IPR011257">
    <property type="entry name" value="DNA_glycosylase"/>
</dbReference>
<dbReference type="CDD" id="cd00056">
    <property type="entry name" value="ENDO3c"/>
    <property type="match status" value="1"/>
</dbReference>
<dbReference type="InterPro" id="IPR000445">
    <property type="entry name" value="HhH_motif"/>
</dbReference>
<protein>
    <recommendedName>
        <fullName evidence="10">HhH-GPD domain-containing protein</fullName>
    </recommendedName>
</protein>
<dbReference type="HAMAP" id="MF_00942">
    <property type="entry name" value="Nth"/>
    <property type="match status" value="1"/>
</dbReference>
<dbReference type="EMBL" id="UINC01088514">
    <property type="protein sequence ID" value="SVC38811.1"/>
    <property type="molecule type" value="Genomic_DNA"/>
</dbReference>
<reference evidence="11" key="1">
    <citation type="submission" date="2018-05" db="EMBL/GenBank/DDBJ databases">
        <authorList>
            <person name="Lanie J.A."/>
            <person name="Ng W.-L."/>
            <person name="Kazmierczak K.M."/>
            <person name="Andrzejewski T.M."/>
            <person name="Davidsen T.M."/>
            <person name="Wayne K.J."/>
            <person name="Tettelin H."/>
            <person name="Glass J.I."/>
            <person name="Rusch D."/>
            <person name="Podicherti R."/>
            <person name="Tsui H.-C.T."/>
            <person name="Winkler M.E."/>
        </authorList>
    </citation>
    <scope>NUCLEOTIDE SEQUENCE</scope>
</reference>
<dbReference type="Pfam" id="PF00633">
    <property type="entry name" value="HHH"/>
    <property type="match status" value="1"/>
</dbReference>
<dbReference type="Gene3D" id="1.10.1670.10">
    <property type="entry name" value="Helix-hairpin-Helix base-excision DNA repair enzymes (C-terminal)"/>
    <property type="match status" value="1"/>
</dbReference>
<organism evidence="11">
    <name type="scientific">marine metagenome</name>
    <dbReference type="NCBI Taxonomy" id="408172"/>
    <lineage>
        <taxon>unclassified sequences</taxon>
        <taxon>metagenomes</taxon>
        <taxon>ecological metagenomes</taxon>
    </lineage>
</organism>
<dbReference type="GO" id="GO:0003906">
    <property type="term" value="F:DNA-(apurinic or apyrimidinic site) endonuclease activity"/>
    <property type="evidence" value="ECO:0007669"/>
    <property type="project" value="InterPro"/>
</dbReference>
<evidence type="ECO:0000256" key="9">
    <source>
        <dbReference type="ARBA" id="ARBA00023295"/>
    </source>
</evidence>
<keyword evidence="2" id="KW-0004">4Fe-4S</keyword>
<keyword evidence="4" id="KW-0227">DNA damage</keyword>
<keyword evidence="6" id="KW-0408">Iron</keyword>
<evidence type="ECO:0000256" key="1">
    <source>
        <dbReference type="ARBA" id="ARBA00008343"/>
    </source>
</evidence>
<dbReference type="InterPro" id="IPR005759">
    <property type="entry name" value="Nth"/>
</dbReference>
<gene>
    <name evidence="11" type="ORF">METZ01_LOCUS291665</name>
</gene>
<feature type="domain" description="HhH-GPD" evidence="10">
    <location>
        <begin position="53"/>
        <end position="200"/>
    </location>
</feature>
<name>A0A382LV73_9ZZZZ</name>
<dbReference type="Gene3D" id="1.10.340.30">
    <property type="entry name" value="Hypothetical protein, domain 2"/>
    <property type="match status" value="1"/>
</dbReference>
<dbReference type="GO" id="GO:0003677">
    <property type="term" value="F:DNA binding"/>
    <property type="evidence" value="ECO:0007669"/>
    <property type="project" value="InterPro"/>
</dbReference>
<evidence type="ECO:0000256" key="3">
    <source>
        <dbReference type="ARBA" id="ARBA00022723"/>
    </source>
</evidence>
<accession>A0A382LV73</accession>